<accession>A0AAQ3KI41</accession>
<sequence>MFSSFEAVAESSLDWSDISSCKVHVRVRALHLIPRFSSVMRIHAASRSKLESRGNNGWREQFLGLNPPSRTMGVRAIRDPTQALKWIHQRSTRRQKEADPTNFRSAQAGRVPPHRD</sequence>
<evidence type="ECO:0000313" key="2">
    <source>
        <dbReference type="EMBL" id="WOL07358.1"/>
    </source>
</evidence>
<keyword evidence="3" id="KW-1185">Reference proteome</keyword>
<proteinExistence type="predicted"/>
<feature type="region of interest" description="Disordered" evidence="1">
    <location>
        <begin position="88"/>
        <end position="116"/>
    </location>
</feature>
<evidence type="ECO:0000313" key="3">
    <source>
        <dbReference type="Proteomes" id="UP001327560"/>
    </source>
</evidence>
<protein>
    <submittedName>
        <fullName evidence="2">Uncharacterized protein</fullName>
    </submittedName>
</protein>
<dbReference type="Proteomes" id="UP001327560">
    <property type="component" value="Chromosome 5"/>
</dbReference>
<gene>
    <name evidence="2" type="ORF">Cni_G16098</name>
</gene>
<dbReference type="AlphaFoldDB" id="A0AAQ3KI41"/>
<dbReference type="EMBL" id="CP136894">
    <property type="protein sequence ID" value="WOL07358.1"/>
    <property type="molecule type" value="Genomic_DNA"/>
</dbReference>
<evidence type="ECO:0000256" key="1">
    <source>
        <dbReference type="SAM" id="MobiDB-lite"/>
    </source>
</evidence>
<name>A0AAQ3KI41_9LILI</name>
<organism evidence="2 3">
    <name type="scientific">Canna indica</name>
    <name type="common">Indian-shot</name>
    <dbReference type="NCBI Taxonomy" id="4628"/>
    <lineage>
        <taxon>Eukaryota</taxon>
        <taxon>Viridiplantae</taxon>
        <taxon>Streptophyta</taxon>
        <taxon>Embryophyta</taxon>
        <taxon>Tracheophyta</taxon>
        <taxon>Spermatophyta</taxon>
        <taxon>Magnoliopsida</taxon>
        <taxon>Liliopsida</taxon>
        <taxon>Zingiberales</taxon>
        <taxon>Cannaceae</taxon>
        <taxon>Canna</taxon>
    </lineage>
</organism>
<reference evidence="2 3" key="1">
    <citation type="submission" date="2023-10" db="EMBL/GenBank/DDBJ databases">
        <title>Chromosome-scale genome assembly provides insights into flower coloration mechanisms of Canna indica.</title>
        <authorList>
            <person name="Li C."/>
        </authorList>
    </citation>
    <scope>NUCLEOTIDE SEQUENCE [LARGE SCALE GENOMIC DNA]</scope>
    <source>
        <tissue evidence="2">Flower</tissue>
    </source>
</reference>